<dbReference type="InterPro" id="IPR036388">
    <property type="entry name" value="WH-like_DNA-bd_sf"/>
</dbReference>
<evidence type="ECO:0000256" key="3">
    <source>
        <dbReference type="ARBA" id="ARBA00023163"/>
    </source>
</evidence>
<feature type="domain" description="HTH luxR-type" evidence="4">
    <location>
        <begin position="145"/>
        <end position="172"/>
    </location>
</feature>
<evidence type="ECO:0000256" key="2">
    <source>
        <dbReference type="ARBA" id="ARBA00023125"/>
    </source>
</evidence>
<dbReference type="PRINTS" id="PR00038">
    <property type="entry name" value="HTHLUXR"/>
</dbReference>
<dbReference type="Gene3D" id="1.10.10.10">
    <property type="entry name" value="Winged helix-like DNA-binding domain superfamily/Winged helix DNA-binding domain"/>
    <property type="match status" value="1"/>
</dbReference>
<evidence type="ECO:0000259" key="4">
    <source>
        <dbReference type="PROSITE" id="PS00622"/>
    </source>
</evidence>
<name>A0A0P7Z1Z3_9CYAN</name>
<dbReference type="PATRIC" id="fig|1666911.3.peg.2678"/>
<gene>
    <name evidence="5" type="ORF">HLUCCA11_01380</name>
</gene>
<dbReference type="EMBL" id="LJZR01000001">
    <property type="protein sequence ID" value="KPQ37735.1"/>
    <property type="molecule type" value="Genomic_DNA"/>
</dbReference>
<proteinExistence type="predicted"/>
<dbReference type="PANTHER" id="PTHR44688">
    <property type="entry name" value="DNA-BINDING TRANSCRIPTIONAL ACTIVATOR DEVR_DOSR"/>
    <property type="match status" value="1"/>
</dbReference>
<reference evidence="5 6" key="1">
    <citation type="submission" date="2015-09" db="EMBL/GenBank/DDBJ databases">
        <title>Identification and resolution of microdiversity through metagenomic sequencing of parallel consortia.</title>
        <authorList>
            <person name="Nelson W.C."/>
            <person name="Romine M.F."/>
            <person name="Lindemann S.R."/>
        </authorList>
    </citation>
    <scope>NUCLEOTIDE SEQUENCE [LARGE SCALE GENOMIC DNA]</scope>
    <source>
        <strain evidence="5">Ana</strain>
    </source>
</reference>
<dbReference type="InterPro" id="IPR016032">
    <property type="entry name" value="Sig_transdc_resp-reg_C-effctor"/>
</dbReference>
<dbReference type="SUPFAM" id="SSF46894">
    <property type="entry name" value="C-terminal effector domain of the bipartite response regulators"/>
    <property type="match status" value="1"/>
</dbReference>
<protein>
    <submittedName>
        <fullName evidence="5">Response regulator containing a CheY-like receiver domain and an HTH DNA-binding domain</fullName>
    </submittedName>
</protein>
<comment type="caution">
    <text evidence="5">The sequence shown here is derived from an EMBL/GenBank/DDBJ whole genome shotgun (WGS) entry which is preliminary data.</text>
</comment>
<dbReference type="GO" id="GO:0003677">
    <property type="term" value="F:DNA binding"/>
    <property type="evidence" value="ECO:0007669"/>
    <property type="project" value="UniProtKB-KW"/>
</dbReference>
<evidence type="ECO:0000313" key="6">
    <source>
        <dbReference type="Proteomes" id="UP000050465"/>
    </source>
</evidence>
<dbReference type="CDD" id="cd06170">
    <property type="entry name" value="LuxR_C_like"/>
    <property type="match status" value="1"/>
</dbReference>
<dbReference type="GO" id="GO:0006355">
    <property type="term" value="P:regulation of DNA-templated transcription"/>
    <property type="evidence" value="ECO:0007669"/>
    <property type="project" value="InterPro"/>
</dbReference>
<keyword evidence="1" id="KW-0805">Transcription regulation</keyword>
<dbReference type="PROSITE" id="PS00622">
    <property type="entry name" value="HTH_LUXR_1"/>
    <property type="match status" value="1"/>
</dbReference>
<dbReference type="Proteomes" id="UP000050465">
    <property type="component" value="Unassembled WGS sequence"/>
</dbReference>
<dbReference type="PANTHER" id="PTHR44688:SF16">
    <property type="entry name" value="DNA-BINDING TRANSCRIPTIONAL ACTIVATOR DEVR_DOSR"/>
    <property type="match status" value="1"/>
</dbReference>
<keyword evidence="3" id="KW-0804">Transcription</keyword>
<accession>A0A0P7Z1Z3</accession>
<dbReference type="STRING" id="1666911.HLUCCA11_01380"/>
<sequence>MSTDRKSTPDFSILRAALEGLQDGFIIASQKGEIEKINAPAQRICNLLNATANTLPTELWRLCQSALKKQDVLSFQKIGLDAEIILPDLGIIRIRVQNIQLANTPYLMIVLEDRQQTIRNKALSDAALFGLTERETEVWQLRLRGADYNEISTALWISANTVKKHVKNILAKQRSHQDDLDYGLMA</sequence>
<dbReference type="SMART" id="SM00421">
    <property type="entry name" value="HTH_LUXR"/>
    <property type="match status" value="1"/>
</dbReference>
<dbReference type="AlphaFoldDB" id="A0A0P7Z1Z3"/>
<dbReference type="InterPro" id="IPR000792">
    <property type="entry name" value="Tscrpt_reg_LuxR_C"/>
</dbReference>
<organism evidence="5 6">
    <name type="scientific">Phormidesmis priestleyi Ana</name>
    <dbReference type="NCBI Taxonomy" id="1666911"/>
    <lineage>
        <taxon>Bacteria</taxon>
        <taxon>Bacillati</taxon>
        <taxon>Cyanobacteriota</taxon>
        <taxon>Cyanophyceae</taxon>
        <taxon>Leptolyngbyales</taxon>
        <taxon>Leptolyngbyaceae</taxon>
        <taxon>Phormidesmis</taxon>
    </lineage>
</organism>
<dbReference type="Pfam" id="PF00196">
    <property type="entry name" value="GerE"/>
    <property type="match status" value="1"/>
</dbReference>
<keyword evidence="2 5" id="KW-0238">DNA-binding</keyword>
<evidence type="ECO:0000256" key="1">
    <source>
        <dbReference type="ARBA" id="ARBA00023015"/>
    </source>
</evidence>
<evidence type="ECO:0000313" key="5">
    <source>
        <dbReference type="EMBL" id="KPQ37735.1"/>
    </source>
</evidence>